<dbReference type="Proteomes" id="UP000299102">
    <property type="component" value="Unassembled WGS sequence"/>
</dbReference>
<dbReference type="EMBL" id="BGZK01001551">
    <property type="protein sequence ID" value="GBP82161.1"/>
    <property type="molecule type" value="Genomic_DNA"/>
</dbReference>
<feature type="region of interest" description="Disordered" evidence="1">
    <location>
        <begin position="94"/>
        <end position="125"/>
    </location>
</feature>
<name>A0A4C1Z0A1_EUMVA</name>
<feature type="region of interest" description="Disordered" evidence="1">
    <location>
        <begin position="20"/>
        <end position="41"/>
    </location>
</feature>
<proteinExistence type="predicted"/>
<protein>
    <submittedName>
        <fullName evidence="2">Uncharacterized protein</fullName>
    </submittedName>
</protein>
<reference evidence="2 3" key="1">
    <citation type="journal article" date="2019" name="Commun. Biol.">
        <title>The bagworm genome reveals a unique fibroin gene that provides high tensile strength.</title>
        <authorList>
            <person name="Kono N."/>
            <person name="Nakamura H."/>
            <person name="Ohtoshi R."/>
            <person name="Tomita M."/>
            <person name="Numata K."/>
            <person name="Arakawa K."/>
        </authorList>
    </citation>
    <scope>NUCLEOTIDE SEQUENCE [LARGE SCALE GENOMIC DNA]</scope>
</reference>
<evidence type="ECO:0000313" key="2">
    <source>
        <dbReference type="EMBL" id="GBP82161.1"/>
    </source>
</evidence>
<keyword evidence="3" id="KW-1185">Reference proteome</keyword>
<comment type="caution">
    <text evidence="2">The sequence shown here is derived from an EMBL/GenBank/DDBJ whole genome shotgun (WGS) entry which is preliminary data.</text>
</comment>
<dbReference type="AlphaFoldDB" id="A0A4C1Z0A1"/>
<evidence type="ECO:0000313" key="3">
    <source>
        <dbReference type="Proteomes" id="UP000299102"/>
    </source>
</evidence>
<accession>A0A4C1Z0A1</accession>
<sequence>MPSRVRDPLSAIRQDKRFKAAAASKVKTGREAESRVSTGSEIENETWEKIENVNGIRNERLIEIKMQKTKELMPLISFKLKSCLVAGIRIENGMGNKIEDGSRNTSESGDAAETEKGLRSKMSLG</sequence>
<gene>
    <name evidence="2" type="ORF">EVAR_60451_1</name>
</gene>
<evidence type="ECO:0000256" key="1">
    <source>
        <dbReference type="SAM" id="MobiDB-lite"/>
    </source>
</evidence>
<organism evidence="2 3">
    <name type="scientific">Eumeta variegata</name>
    <name type="common">Bagworm moth</name>
    <name type="synonym">Eumeta japonica</name>
    <dbReference type="NCBI Taxonomy" id="151549"/>
    <lineage>
        <taxon>Eukaryota</taxon>
        <taxon>Metazoa</taxon>
        <taxon>Ecdysozoa</taxon>
        <taxon>Arthropoda</taxon>
        <taxon>Hexapoda</taxon>
        <taxon>Insecta</taxon>
        <taxon>Pterygota</taxon>
        <taxon>Neoptera</taxon>
        <taxon>Endopterygota</taxon>
        <taxon>Lepidoptera</taxon>
        <taxon>Glossata</taxon>
        <taxon>Ditrysia</taxon>
        <taxon>Tineoidea</taxon>
        <taxon>Psychidae</taxon>
        <taxon>Oiketicinae</taxon>
        <taxon>Eumeta</taxon>
    </lineage>
</organism>